<dbReference type="EMBL" id="BSFP01000053">
    <property type="protein sequence ID" value="GLL05129.1"/>
    <property type="molecule type" value="Genomic_DNA"/>
</dbReference>
<dbReference type="Proteomes" id="UP001143480">
    <property type="component" value="Unassembled WGS sequence"/>
</dbReference>
<protein>
    <submittedName>
        <fullName evidence="1">Uncharacterized protein</fullName>
    </submittedName>
</protein>
<comment type="caution">
    <text evidence="1">The sequence shown here is derived from an EMBL/GenBank/DDBJ whole genome shotgun (WGS) entry which is preliminary data.</text>
</comment>
<dbReference type="AlphaFoldDB" id="A0A9W6NQ39"/>
<gene>
    <name evidence="1" type="ORF">GCM10017581_068760</name>
</gene>
<accession>A0A9W6NQ39</accession>
<reference evidence="1" key="2">
    <citation type="submission" date="2023-01" db="EMBL/GenBank/DDBJ databases">
        <authorList>
            <person name="Sun Q."/>
            <person name="Evtushenko L."/>
        </authorList>
    </citation>
    <scope>NUCLEOTIDE SEQUENCE</scope>
    <source>
        <strain evidence="1">VKM Ac-1321</strain>
    </source>
</reference>
<proteinExistence type="predicted"/>
<reference evidence="1" key="1">
    <citation type="journal article" date="2014" name="Int. J. Syst. Evol. Microbiol.">
        <title>Complete genome sequence of Corynebacterium casei LMG S-19264T (=DSM 44701T), isolated from a smear-ripened cheese.</title>
        <authorList>
            <consortium name="US DOE Joint Genome Institute (JGI-PGF)"/>
            <person name="Walter F."/>
            <person name="Albersmeier A."/>
            <person name="Kalinowski J."/>
            <person name="Ruckert C."/>
        </authorList>
    </citation>
    <scope>NUCLEOTIDE SEQUENCE</scope>
    <source>
        <strain evidence="1">VKM Ac-1321</strain>
    </source>
</reference>
<name>A0A9W6NQ39_9ACTN</name>
<keyword evidence="2" id="KW-1185">Reference proteome</keyword>
<evidence type="ECO:0000313" key="2">
    <source>
        <dbReference type="Proteomes" id="UP001143480"/>
    </source>
</evidence>
<evidence type="ECO:0000313" key="1">
    <source>
        <dbReference type="EMBL" id="GLL05129.1"/>
    </source>
</evidence>
<organism evidence="1 2">
    <name type="scientific">Dactylosporangium matsuzakiense</name>
    <dbReference type="NCBI Taxonomy" id="53360"/>
    <lineage>
        <taxon>Bacteria</taxon>
        <taxon>Bacillati</taxon>
        <taxon>Actinomycetota</taxon>
        <taxon>Actinomycetes</taxon>
        <taxon>Micromonosporales</taxon>
        <taxon>Micromonosporaceae</taxon>
        <taxon>Dactylosporangium</taxon>
    </lineage>
</organism>
<sequence>MLPQWLQRRFDRLGAPFTYEVSGSPELNRDKNVRSTPQAARVMLREICSSGDRVDNCNSWLEHTFEQPARELVLGLAAGRTLLADAEVVAFARWATKTVLLYMHPSSTYEGSLFKDRTGWASFPPHWLTDLRQTGAFPADLSLWLALHDPQSEGVALPGDVVLALPGRTTRDDGGGGVPEAANLSLRLDDNRVLAFSLAFHPLCDVVHPFVDGMLALHLWPNPPESINFASRPVLGRQGFAQWQGLWSNNGTSFGVPDGCRLLVEPASTRDPLSAPSFRCGAGPGARVVRF</sequence>